<sequence length="60" mass="6949">MNLKCVFHVSPVSVRTPERQSPRARMPSLLDLDIEWVDEPQPRGASIETWQRARGWSSED</sequence>
<reference evidence="1 2" key="1">
    <citation type="submission" date="2015-08" db="EMBL/GenBank/DDBJ databases">
        <authorList>
            <person name="Babu N.S."/>
            <person name="Beckwith C.J."/>
            <person name="Beseler K.G."/>
            <person name="Brison A."/>
            <person name="Carone J.V."/>
            <person name="Caskin T.P."/>
            <person name="Diamond M."/>
            <person name="Durham M.E."/>
            <person name="Foxe J.M."/>
            <person name="Go M."/>
            <person name="Henderson B.A."/>
            <person name="Jones I.B."/>
            <person name="McGettigan J.A."/>
            <person name="Micheletti S.J."/>
            <person name="Nasrallah M.E."/>
            <person name="Ortiz D."/>
            <person name="Piller C.R."/>
            <person name="Privatt S.R."/>
            <person name="Schneider S.L."/>
            <person name="Sharp S."/>
            <person name="Smith T.C."/>
            <person name="Stanton J.D."/>
            <person name="Ullery H.E."/>
            <person name="Wilson R.J."/>
            <person name="Serrano M.G."/>
            <person name="Buck G."/>
            <person name="Lee V."/>
            <person name="Wang Y."/>
            <person name="Carvalho R."/>
            <person name="Voegtly L."/>
            <person name="Shi R."/>
            <person name="Duckworth R."/>
            <person name="Johnson A."/>
            <person name="Loviza R."/>
            <person name="Walstead R."/>
            <person name="Shah Z."/>
            <person name="Kiflezghi M."/>
            <person name="Wade K."/>
            <person name="Ball S.L."/>
            <person name="Bradley K.W."/>
            <person name="Asai D.J."/>
            <person name="Bowman C.A."/>
            <person name="Russell D.A."/>
            <person name="Pope W.H."/>
            <person name="Jacobs-Sera D."/>
            <person name="Hendrix R.W."/>
            <person name="Hatfull G.F."/>
        </authorList>
    </citation>
    <scope>NUCLEOTIDE SEQUENCE [LARGE SCALE GENOMIC DNA]</scope>
    <source>
        <strain evidence="1 2">DSM 27648</strain>
    </source>
</reference>
<name>A0A0K1PYN2_9BACT</name>
<keyword evidence="2" id="KW-1185">Reference proteome</keyword>
<dbReference type="Proteomes" id="UP000064967">
    <property type="component" value="Chromosome"/>
</dbReference>
<dbReference type="KEGG" id="llu:AKJ09_05304"/>
<evidence type="ECO:0000313" key="1">
    <source>
        <dbReference type="EMBL" id="AKU98640.1"/>
    </source>
</evidence>
<accession>A0A0K1PYN2</accession>
<dbReference type="AlphaFoldDB" id="A0A0K1PYN2"/>
<protein>
    <submittedName>
        <fullName evidence="1">Uncharacterized protein</fullName>
    </submittedName>
</protein>
<dbReference type="RefSeq" id="WP_146649583.1">
    <property type="nucleotide sequence ID" value="NZ_CP012333.1"/>
</dbReference>
<dbReference type="EMBL" id="CP012333">
    <property type="protein sequence ID" value="AKU98640.1"/>
    <property type="molecule type" value="Genomic_DNA"/>
</dbReference>
<gene>
    <name evidence="1" type="ORF">AKJ09_05304</name>
</gene>
<organism evidence="1 2">
    <name type="scientific">Labilithrix luteola</name>
    <dbReference type="NCBI Taxonomy" id="1391654"/>
    <lineage>
        <taxon>Bacteria</taxon>
        <taxon>Pseudomonadati</taxon>
        <taxon>Myxococcota</taxon>
        <taxon>Polyangia</taxon>
        <taxon>Polyangiales</taxon>
        <taxon>Labilitrichaceae</taxon>
        <taxon>Labilithrix</taxon>
    </lineage>
</organism>
<evidence type="ECO:0000313" key="2">
    <source>
        <dbReference type="Proteomes" id="UP000064967"/>
    </source>
</evidence>
<proteinExistence type="predicted"/>